<dbReference type="InterPro" id="IPR024079">
    <property type="entry name" value="MetalloPept_cat_dom_sf"/>
</dbReference>
<feature type="binding site" evidence="13">
    <location>
        <position position="322"/>
    </location>
    <ligand>
        <name>Zn(2+)</name>
        <dbReference type="ChEBI" id="CHEBI:29105"/>
        <note>catalytic</note>
    </ligand>
</feature>
<feature type="binding site" evidence="13">
    <location>
        <position position="315"/>
    </location>
    <ligand>
        <name>Zn(2+)</name>
        <dbReference type="ChEBI" id="CHEBI:29105"/>
        <note>catalytic</note>
    </ligand>
</feature>
<reference evidence="16 17" key="1">
    <citation type="journal article" date="2024" name="J Genomics">
        <title>Draft genome sequencing and assembly of Favolaschia claudopus CIRM-BRFM 2984 isolated from oak limbs.</title>
        <authorList>
            <person name="Navarro D."/>
            <person name="Drula E."/>
            <person name="Chaduli D."/>
            <person name="Cazenave R."/>
            <person name="Ahrendt S."/>
            <person name="Wang J."/>
            <person name="Lipzen A."/>
            <person name="Daum C."/>
            <person name="Barry K."/>
            <person name="Grigoriev I.V."/>
            <person name="Favel A."/>
            <person name="Rosso M.N."/>
            <person name="Martin F."/>
        </authorList>
    </citation>
    <scope>NUCLEOTIDE SEQUENCE [LARGE SCALE GENOMIC DNA]</scope>
    <source>
        <strain evidence="16 17">CIRM-BRFM 2984</strain>
    </source>
</reference>
<feature type="active site" evidence="12">
    <location>
        <position position="312"/>
    </location>
</feature>
<feature type="chain" id="PRO_5043967847" description="deuterolysin" evidence="15">
    <location>
        <begin position="17"/>
        <end position="358"/>
    </location>
</feature>
<dbReference type="CDD" id="cd11008">
    <property type="entry name" value="M35_deuterolysin_like"/>
    <property type="match status" value="1"/>
</dbReference>
<keyword evidence="6 13" id="KW-0479">Metal-binding</keyword>
<feature type="signal peptide" evidence="15">
    <location>
        <begin position="1"/>
        <end position="16"/>
    </location>
</feature>
<evidence type="ECO:0000256" key="3">
    <source>
        <dbReference type="ARBA" id="ARBA00012431"/>
    </source>
</evidence>
<dbReference type="Gene3D" id="2.60.40.2970">
    <property type="match status" value="1"/>
</dbReference>
<evidence type="ECO:0000256" key="15">
    <source>
        <dbReference type="SAM" id="SignalP"/>
    </source>
</evidence>
<comment type="similarity">
    <text evidence="2">Belongs to the peptidase M35 family.</text>
</comment>
<evidence type="ECO:0000313" key="16">
    <source>
        <dbReference type="EMBL" id="KAK7039653.1"/>
    </source>
</evidence>
<name>A0AAW0CIS8_9AGAR</name>
<comment type="cofactor">
    <cofactor evidence="13">
        <name>Zn(2+)</name>
        <dbReference type="ChEBI" id="CHEBI:29105"/>
    </cofactor>
    <text evidence="13">Binds 1 zinc ion per subunit.</text>
</comment>
<dbReference type="GO" id="GO:0006508">
    <property type="term" value="P:proteolysis"/>
    <property type="evidence" value="ECO:0007669"/>
    <property type="project" value="UniProtKB-KW"/>
</dbReference>
<dbReference type="EMBL" id="JAWWNJ010000016">
    <property type="protein sequence ID" value="KAK7039653.1"/>
    <property type="molecule type" value="Genomic_DNA"/>
</dbReference>
<keyword evidence="11" id="KW-0865">Zymogen</keyword>
<evidence type="ECO:0000256" key="4">
    <source>
        <dbReference type="ARBA" id="ARBA00022670"/>
    </source>
</evidence>
<feature type="binding site" evidence="13">
    <location>
        <position position="311"/>
    </location>
    <ligand>
        <name>Zn(2+)</name>
        <dbReference type="ChEBI" id="CHEBI:29105"/>
        <note>catalytic</note>
    </ligand>
</feature>
<feature type="disulfide bond" evidence="14">
    <location>
        <begin position="253"/>
        <end position="280"/>
    </location>
</feature>
<keyword evidence="7 15" id="KW-0732">Signal</keyword>
<dbReference type="Pfam" id="PF02102">
    <property type="entry name" value="Peptidase_M35"/>
    <property type="match status" value="1"/>
</dbReference>
<keyword evidence="9 13" id="KW-0862">Zinc</keyword>
<dbReference type="PANTHER" id="PTHR37016:SF3">
    <property type="entry name" value="NEUTRAL PROTEASE 2-RELATED"/>
    <property type="match status" value="1"/>
</dbReference>
<organism evidence="16 17">
    <name type="scientific">Favolaschia claudopus</name>
    <dbReference type="NCBI Taxonomy" id="2862362"/>
    <lineage>
        <taxon>Eukaryota</taxon>
        <taxon>Fungi</taxon>
        <taxon>Dikarya</taxon>
        <taxon>Basidiomycota</taxon>
        <taxon>Agaricomycotina</taxon>
        <taxon>Agaricomycetes</taxon>
        <taxon>Agaricomycetidae</taxon>
        <taxon>Agaricales</taxon>
        <taxon>Marasmiineae</taxon>
        <taxon>Mycenaceae</taxon>
        <taxon>Favolaschia</taxon>
    </lineage>
</organism>
<dbReference type="GO" id="GO:0046872">
    <property type="term" value="F:metal ion binding"/>
    <property type="evidence" value="ECO:0007669"/>
    <property type="project" value="UniProtKB-KW"/>
</dbReference>
<evidence type="ECO:0000256" key="6">
    <source>
        <dbReference type="ARBA" id="ARBA00022723"/>
    </source>
</evidence>
<evidence type="ECO:0000256" key="9">
    <source>
        <dbReference type="ARBA" id="ARBA00022833"/>
    </source>
</evidence>
<evidence type="ECO:0000256" key="13">
    <source>
        <dbReference type="PIRSR" id="PIRSR601384-2"/>
    </source>
</evidence>
<evidence type="ECO:0000256" key="14">
    <source>
        <dbReference type="PIRSR" id="PIRSR601384-3"/>
    </source>
</evidence>
<keyword evidence="17" id="KW-1185">Reference proteome</keyword>
<dbReference type="AlphaFoldDB" id="A0AAW0CIS8"/>
<evidence type="ECO:0000313" key="17">
    <source>
        <dbReference type="Proteomes" id="UP001362999"/>
    </source>
</evidence>
<comment type="caution">
    <text evidence="16">The sequence shown here is derived from an EMBL/GenBank/DDBJ whole genome shotgun (WGS) entry which is preliminary data.</text>
</comment>
<dbReference type="Gene3D" id="3.40.390.10">
    <property type="entry name" value="Collagenase (Catalytic Domain)"/>
    <property type="match status" value="1"/>
</dbReference>
<keyword evidence="10" id="KW-0482">Metalloprotease</keyword>
<gene>
    <name evidence="16" type="ORF">R3P38DRAFT_3310921</name>
</gene>
<sequence>MFRIGCILSFSALALGLSSGSLRVSLKAVSSSVQSVDDITLTAVVSNPTNEDIRVIAKNNVLDGSATSSFTVSKDDNHVLFTGVRTTLDLSADGIYMTIPAGSSIAVNHTALGPLYDFETAGTGTFKFVPVTTFQTGPDAAPVHIEADPISVKVTSDVVKRELIPLARRVSTPTCSDGGRLQTLQNSLADARALAGGAATDILSHPNGAEYTTYFGGNTQSDIWFNMDRIAGDLSSESGDRKIFCNQDPANLCGGSGGVIAYTLVVTSGGNIVGSDIYTCDYFFTSVGSTAGTCTGGFDATQSSQGGVLLHELSHATAGTADIAYGCTACASLSVADKKNNADNYRCMGLAIHKTYQC</sequence>
<dbReference type="InterPro" id="IPR050414">
    <property type="entry name" value="Fungal_M35_metalloproteases"/>
</dbReference>
<evidence type="ECO:0000256" key="10">
    <source>
        <dbReference type="ARBA" id="ARBA00023049"/>
    </source>
</evidence>
<protein>
    <recommendedName>
        <fullName evidence="3">deuterolysin</fullName>
        <ecNumber evidence="3">3.4.24.39</ecNumber>
    </recommendedName>
</protein>
<evidence type="ECO:0000256" key="11">
    <source>
        <dbReference type="ARBA" id="ARBA00023145"/>
    </source>
</evidence>
<proteinExistence type="inferred from homology"/>
<keyword evidence="5" id="KW-0165">Cleavage on pair of basic residues</keyword>
<evidence type="ECO:0000256" key="1">
    <source>
        <dbReference type="ARBA" id="ARBA00001187"/>
    </source>
</evidence>
<evidence type="ECO:0000256" key="12">
    <source>
        <dbReference type="PIRSR" id="PIRSR601384-1"/>
    </source>
</evidence>
<evidence type="ECO:0000256" key="2">
    <source>
        <dbReference type="ARBA" id="ARBA00010279"/>
    </source>
</evidence>
<comment type="catalytic activity">
    <reaction evidence="1">
        <text>Preferential cleavage of bonds with hydrophobic residues in P1'. Also 3-Asn-|-Gln-4 and 8-Gly-|-Ser-9 bonds in insulin B chain.</text>
        <dbReference type="EC" id="3.4.24.39"/>
    </reaction>
</comment>
<evidence type="ECO:0000256" key="7">
    <source>
        <dbReference type="ARBA" id="ARBA00022729"/>
    </source>
</evidence>
<dbReference type="InterPro" id="IPR001384">
    <property type="entry name" value="Peptidase_M35"/>
</dbReference>
<accession>A0AAW0CIS8</accession>
<dbReference type="EC" id="3.4.24.39" evidence="3"/>
<keyword evidence="8" id="KW-0378">Hydrolase</keyword>
<feature type="disulfide bond" evidence="14">
    <location>
        <begin position="175"/>
        <end position="245"/>
    </location>
</feature>
<dbReference type="PANTHER" id="PTHR37016">
    <property type="match status" value="1"/>
</dbReference>
<dbReference type="SUPFAM" id="SSF55486">
    <property type="entry name" value="Metalloproteases ('zincins'), catalytic domain"/>
    <property type="match status" value="1"/>
</dbReference>
<evidence type="ECO:0000256" key="5">
    <source>
        <dbReference type="ARBA" id="ARBA00022685"/>
    </source>
</evidence>
<keyword evidence="4 16" id="KW-0645">Protease</keyword>
<dbReference type="Proteomes" id="UP001362999">
    <property type="component" value="Unassembled WGS sequence"/>
</dbReference>
<evidence type="ECO:0000256" key="8">
    <source>
        <dbReference type="ARBA" id="ARBA00022801"/>
    </source>
</evidence>
<dbReference type="GO" id="GO:0004222">
    <property type="term" value="F:metalloendopeptidase activity"/>
    <property type="evidence" value="ECO:0007669"/>
    <property type="project" value="InterPro"/>
</dbReference>